<comment type="cofactor">
    <cofactor evidence="9">
        <name>Zn(2+)</name>
        <dbReference type="ChEBI" id="CHEBI:29105"/>
    </cofactor>
    <text evidence="9">Binds 1 zinc ion per subunit.</text>
</comment>
<dbReference type="Pfam" id="PF01427">
    <property type="entry name" value="Peptidase_M15"/>
    <property type="match status" value="1"/>
</dbReference>
<organism evidence="11 12">
    <name type="scientific">Ameyamaea chiangmaiensis</name>
    <dbReference type="NCBI Taxonomy" id="442969"/>
    <lineage>
        <taxon>Bacteria</taxon>
        <taxon>Pseudomonadati</taxon>
        <taxon>Pseudomonadota</taxon>
        <taxon>Alphaproteobacteria</taxon>
        <taxon>Acetobacterales</taxon>
        <taxon>Acetobacteraceae</taxon>
        <taxon>Ameyamaea</taxon>
    </lineage>
</organism>
<keyword evidence="8 10" id="KW-0961">Cell wall biogenesis/degradation</keyword>
<dbReference type="GO" id="GO:0008237">
    <property type="term" value="F:metallopeptidase activity"/>
    <property type="evidence" value="ECO:0007669"/>
    <property type="project" value="UniProtKB-KW"/>
</dbReference>
<evidence type="ECO:0000256" key="6">
    <source>
        <dbReference type="ARBA" id="ARBA00022997"/>
    </source>
</evidence>
<dbReference type="InterPro" id="IPR000755">
    <property type="entry name" value="A_A_dipeptidase"/>
</dbReference>
<feature type="binding site" evidence="9">
    <location>
        <position position="135"/>
    </location>
    <ligand>
        <name>Zn(2+)</name>
        <dbReference type="ChEBI" id="CHEBI:29105"/>
        <note>catalytic</note>
    </ligand>
</feature>
<feature type="binding site" evidence="9">
    <location>
        <position position="203"/>
    </location>
    <ligand>
        <name>Zn(2+)</name>
        <dbReference type="ChEBI" id="CHEBI:29105"/>
        <note>catalytic</note>
    </ligand>
</feature>
<dbReference type="InterPro" id="IPR009045">
    <property type="entry name" value="Zn_M74/Hedgehog-like"/>
</dbReference>
<evidence type="ECO:0000256" key="8">
    <source>
        <dbReference type="ARBA" id="ARBA00023316"/>
    </source>
</evidence>
<dbReference type="PANTHER" id="PTHR43126">
    <property type="entry name" value="D-ALANYL-D-ALANINE DIPEPTIDASE"/>
    <property type="match status" value="1"/>
</dbReference>
<dbReference type="SUPFAM" id="SSF55166">
    <property type="entry name" value="Hedgehog/DD-peptidase"/>
    <property type="match status" value="1"/>
</dbReference>
<keyword evidence="4 9" id="KW-0378">Hydrolase</keyword>
<comment type="catalytic activity">
    <reaction evidence="1 9 10">
        <text>D-alanyl-D-alanine + H2O = 2 D-alanine</text>
        <dbReference type="Rhea" id="RHEA:20661"/>
        <dbReference type="ChEBI" id="CHEBI:15377"/>
        <dbReference type="ChEBI" id="CHEBI:57416"/>
        <dbReference type="ChEBI" id="CHEBI:57822"/>
        <dbReference type="EC" id="3.4.13.22"/>
    </reaction>
</comment>
<evidence type="ECO:0000313" key="11">
    <source>
        <dbReference type="EMBL" id="NVN40537.1"/>
    </source>
</evidence>
<dbReference type="GO" id="GO:0160237">
    <property type="term" value="F:D-Ala-D-Ala dipeptidase activity"/>
    <property type="evidence" value="ECO:0007669"/>
    <property type="project" value="UniProtKB-EC"/>
</dbReference>
<keyword evidence="2 9" id="KW-0645">Protease</keyword>
<comment type="caution">
    <text evidence="11">The sequence shown here is derived from an EMBL/GenBank/DDBJ whole genome shotgun (WGS) entry which is preliminary data.</text>
</comment>
<accession>A0A850P7G3</accession>
<feature type="site" description="Transition state stabilizer" evidence="9">
    <location>
        <position position="106"/>
    </location>
</feature>
<dbReference type="GO" id="GO:0006508">
    <property type="term" value="P:proteolysis"/>
    <property type="evidence" value="ECO:0007669"/>
    <property type="project" value="UniProtKB-KW"/>
</dbReference>
<dbReference type="PIRSF" id="PIRSF026671">
    <property type="entry name" value="AA_dipeptidase"/>
    <property type="match status" value="1"/>
</dbReference>
<evidence type="ECO:0000256" key="7">
    <source>
        <dbReference type="ARBA" id="ARBA00023049"/>
    </source>
</evidence>
<keyword evidence="6 9" id="KW-0224">Dipeptidase</keyword>
<keyword evidence="12" id="KW-1185">Reference proteome</keyword>
<feature type="binding site" evidence="9">
    <location>
        <position position="142"/>
    </location>
    <ligand>
        <name>Zn(2+)</name>
        <dbReference type="ChEBI" id="CHEBI:29105"/>
        <note>catalytic</note>
    </ligand>
</feature>
<evidence type="ECO:0000256" key="5">
    <source>
        <dbReference type="ARBA" id="ARBA00022833"/>
    </source>
</evidence>
<dbReference type="GO" id="GO:0071555">
    <property type="term" value="P:cell wall organization"/>
    <property type="evidence" value="ECO:0007669"/>
    <property type="project" value="UniProtKB-KW"/>
</dbReference>
<protein>
    <recommendedName>
        <fullName evidence="9 10">D-alanyl-D-alanine dipeptidase</fullName>
        <shortName evidence="9 10">D-Ala-D-Ala dipeptidase</shortName>
        <ecNumber evidence="9 10">3.4.13.22</ecNumber>
    </recommendedName>
</protein>
<evidence type="ECO:0000256" key="9">
    <source>
        <dbReference type="HAMAP-Rule" id="MF_01924"/>
    </source>
</evidence>
<dbReference type="CDD" id="cd14840">
    <property type="entry name" value="D-Ala-D-Ala_dipeptidase_Aad"/>
    <property type="match status" value="1"/>
</dbReference>
<evidence type="ECO:0000256" key="3">
    <source>
        <dbReference type="ARBA" id="ARBA00022723"/>
    </source>
</evidence>
<feature type="active site" description="Proton donor/acceptor" evidence="9">
    <location>
        <position position="200"/>
    </location>
</feature>
<dbReference type="EMBL" id="JABXXR010000049">
    <property type="protein sequence ID" value="NVN40537.1"/>
    <property type="molecule type" value="Genomic_DNA"/>
</dbReference>
<dbReference type="PANTHER" id="PTHR43126:SF1">
    <property type="entry name" value="D-ALANYL-D-ALANINE DIPEPTIDASE"/>
    <property type="match status" value="1"/>
</dbReference>
<reference evidence="11 12" key="1">
    <citation type="submission" date="2020-06" db="EMBL/GenBank/DDBJ databases">
        <title>Description of novel acetic acid bacteria.</title>
        <authorList>
            <person name="Sombolestani A."/>
        </authorList>
    </citation>
    <scope>NUCLEOTIDE SEQUENCE [LARGE SCALE GENOMIC DNA]</scope>
    <source>
        <strain evidence="11 12">LMG 27010</strain>
    </source>
</reference>
<keyword evidence="5 9" id="KW-0862">Zinc</keyword>
<dbReference type="Proteomes" id="UP000585665">
    <property type="component" value="Unassembled WGS sequence"/>
</dbReference>
<name>A0A850P7G3_9PROT</name>
<sequence length="223" mass="25278">MAQDFHTTAFRIQPTGDIATLRQAALSATPPHEAGPFRTSDLVELVHVVPALRLDIRYATSNNFLGVPLYTQARAFLQRPAAEALARVQARLAPQGYGLVVYDGYRPWYVTKLFWEATPVDKHMFVGNPVEGSRHNRGCAVDLGLCDLETGATLRMPSGYDEMTKRAYADYPGGTDAERRLRHILRTAMEAENFAVLPEEWWHFDHADWSHYPIMNTRFEDLE</sequence>
<comment type="function">
    <text evidence="9 10">Catalyzes hydrolysis of the D-alanyl-D-alanine dipeptide.</text>
</comment>
<dbReference type="HAMAP" id="MF_01924">
    <property type="entry name" value="A_A_dipeptidase"/>
    <property type="match status" value="1"/>
</dbReference>
<dbReference type="EC" id="3.4.13.22" evidence="9 10"/>
<evidence type="ECO:0000313" key="12">
    <source>
        <dbReference type="Proteomes" id="UP000585665"/>
    </source>
</evidence>
<dbReference type="Gene3D" id="3.30.1380.10">
    <property type="match status" value="1"/>
</dbReference>
<evidence type="ECO:0000256" key="10">
    <source>
        <dbReference type="PIRNR" id="PIRNR026671"/>
    </source>
</evidence>
<keyword evidence="3 9" id="KW-0479">Metal-binding</keyword>
<gene>
    <name evidence="9" type="primary">ddpX</name>
    <name evidence="11" type="ORF">HUK82_08170</name>
</gene>
<comment type="similarity">
    <text evidence="9 10">Belongs to the peptidase M15D family.</text>
</comment>
<keyword evidence="7 9" id="KW-0482">Metalloprotease</keyword>
<evidence type="ECO:0000256" key="2">
    <source>
        <dbReference type="ARBA" id="ARBA00022670"/>
    </source>
</evidence>
<evidence type="ECO:0000256" key="4">
    <source>
        <dbReference type="ARBA" id="ARBA00022801"/>
    </source>
</evidence>
<dbReference type="AlphaFoldDB" id="A0A850P7G3"/>
<proteinExistence type="inferred from homology"/>
<evidence type="ECO:0000256" key="1">
    <source>
        <dbReference type="ARBA" id="ARBA00001362"/>
    </source>
</evidence>
<dbReference type="GO" id="GO:0008270">
    <property type="term" value="F:zinc ion binding"/>
    <property type="evidence" value="ECO:0007669"/>
    <property type="project" value="UniProtKB-UniRule"/>
</dbReference>